<evidence type="ECO:0000256" key="3">
    <source>
        <dbReference type="SAM" id="Coils"/>
    </source>
</evidence>
<dbReference type="SMART" id="SM00369">
    <property type="entry name" value="LRR_TYP"/>
    <property type="match status" value="16"/>
</dbReference>
<keyword evidence="1" id="KW-0433">Leucine-rich repeat</keyword>
<feature type="region of interest" description="Disordered" evidence="4">
    <location>
        <begin position="1458"/>
        <end position="1480"/>
    </location>
</feature>
<evidence type="ECO:0000313" key="5">
    <source>
        <dbReference type="EMBL" id="GBG27971.1"/>
    </source>
</evidence>
<feature type="compositionally biased region" description="Basic and acidic residues" evidence="4">
    <location>
        <begin position="1471"/>
        <end position="1480"/>
    </location>
</feature>
<keyword evidence="2" id="KW-0677">Repeat</keyword>
<keyword evidence="6" id="KW-1185">Reference proteome</keyword>
<feature type="compositionally biased region" description="Polar residues" evidence="4">
    <location>
        <begin position="1087"/>
        <end position="1099"/>
    </location>
</feature>
<dbReference type="SMART" id="SM00368">
    <property type="entry name" value="LRR_RI"/>
    <property type="match status" value="4"/>
</dbReference>
<organism evidence="5 6">
    <name type="scientific">Hondaea fermentalgiana</name>
    <dbReference type="NCBI Taxonomy" id="2315210"/>
    <lineage>
        <taxon>Eukaryota</taxon>
        <taxon>Sar</taxon>
        <taxon>Stramenopiles</taxon>
        <taxon>Bigyra</taxon>
        <taxon>Labyrinthulomycetes</taxon>
        <taxon>Thraustochytrida</taxon>
        <taxon>Thraustochytriidae</taxon>
        <taxon>Hondaea</taxon>
    </lineage>
</organism>
<accession>A0A2R5GI56</accession>
<feature type="region of interest" description="Disordered" evidence="4">
    <location>
        <begin position="1072"/>
        <end position="1116"/>
    </location>
</feature>
<dbReference type="Proteomes" id="UP000241890">
    <property type="component" value="Unassembled WGS sequence"/>
</dbReference>
<name>A0A2R5GI56_9STRA</name>
<dbReference type="InterPro" id="IPR001611">
    <property type="entry name" value="Leu-rich_rpt"/>
</dbReference>
<comment type="caution">
    <text evidence="5">The sequence shown here is derived from an EMBL/GenBank/DDBJ whole genome shotgun (WGS) entry which is preliminary data.</text>
</comment>
<evidence type="ECO:0000256" key="1">
    <source>
        <dbReference type="ARBA" id="ARBA00022614"/>
    </source>
</evidence>
<gene>
    <name evidence="5" type="ORF">FCC1311_041942</name>
</gene>
<protein>
    <submittedName>
        <fullName evidence="5">Leucine-rich repeat-containing protein 40</fullName>
    </submittedName>
</protein>
<dbReference type="InterPro" id="IPR032675">
    <property type="entry name" value="LRR_dom_sf"/>
</dbReference>
<reference evidence="5 6" key="1">
    <citation type="submission" date="2017-12" db="EMBL/GenBank/DDBJ databases">
        <title>Sequencing, de novo assembly and annotation of complete genome of a new Thraustochytrid species, strain FCC1311.</title>
        <authorList>
            <person name="Sedici K."/>
            <person name="Godart F."/>
            <person name="Aiese Cigliano R."/>
            <person name="Sanseverino W."/>
            <person name="Barakat M."/>
            <person name="Ortet P."/>
            <person name="Marechal E."/>
            <person name="Cagnac O."/>
            <person name="Amato A."/>
        </authorList>
    </citation>
    <scope>NUCLEOTIDE SEQUENCE [LARGE SCALE GENOMIC DNA]</scope>
</reference>
<dbReference type="InParanoid" id="A0A2R5GI56"/>
<dbReference type="InterPro" id="IPR003591">
    <property type="entry name" value="Leu-rich_rpt_typical-subtyp"/>
</dbReference>
<evidence type="ECO:0000256" key="4">
    <source>
        <dbReference type="SAM" id="MobiDB-lite"/>
    </source>
</evidence>
<feature type="compositionally biased region" description="Acidic residues" evidence="4">
    <location>
        <begin position="1072"/>
        <end position="1086"/>
    </location>
</feature>
<dbReference type="PANTHER" id="PTHR48051">
    <property type="match status" value="1"/>
</dbReference>
<dbReference type="SMART" id="SM00364">
    <property type="entry name" value="LRR_BAC"/>
    <property type="match status" value="11"/>
</dbReference>
<dbReference type="Gene3D" id="3.80.10.10">
    <property type="entry name" value="Ribonuclease Inhibitor"/>
    <property type="match status" value="3"/>
</dbReference>
<proteinExistence type="predicted"/>
<feature type="coiled-coil region" evidence="3">
    <location>
        <begin position="1266"/>
        <end position="1293"/>
    </location>
</feature>
<dbReference type="EMBL" id="BEYU01000038">
    <property type="protein sequence ID" value="GBG27971.1"/>
    <property type="molecule type" value="Genomic_DNA"/>
</dbReference>
<dbReference type="SUPFAM" id="SSF52058">
    <property type="entry name" value="L domain-like"/>
    <property type="match status" value="2"/>
</dbReference>
<evidence type="ECO:0000256" key="2">
    <source>
        <dbReference type="ARBA" id="ARBA00022737"/>
    </source>
</evidence>
<sequence>MQYHLTCADVDNFVQAEPETHANVSFTDWVDRLGSYKAASRQLRANEEARVEHREWLARKTEYDLFMDREAARERERRWTRGPAQLPRTVAEAARMQRLKKLERLELRMSDRHDVDILVRQAPFTERLDLQGKLHDNNIELFESLIEDERVLRVTEARFARNGLRSIPNGLHLHFRQLRVLDLSQNRLEKLPSDIALLRSLQELNIQYNKLEEIPTTVYELPALQVLVAGGNTFLGLHHRIAQASELCSISLDNNNIVTLPLALSELAKCERLNLNHNGLETLALFPPAAYSCMTAKELQEDMKHWKRVELPAKGESGYIHELTGEGRRTLVPLHDQLSLDTDPDLADFDVDAEQLVADFIAGVNATPKEKSIKPMASAAETNVTRLDLSKLNDKTRAGKLRVKQRVALARAGKLEWRYWINDKTGATEFGNIVTREVVRQGIPPALDRWNTLHGLRELLVNCNHLTELPASLSTLPRLERLEASQNRIVFVPEELSNLACLRVLALRENRIEKLPDELGKLEALERLELSGNRIVCLPGSVRFCRALRVLDLSSNCLEEVCADLGALTELEVLGLAGNPTLQRPKPETVRRGLAAVLWDCRNREKLRALGPPPPQARRENVGVAGEHVVVEGMYHKTVAQAIERARQTGILKMHFFGLRALPDQVFSLRRLRELRIAGHKSITVIPKHVMRLRSLEVLSFTANALREIPHSLAFWSELKELKEVDLCDNEIESLPAALSVLPKLKLLSLSGNRITHLAGNCFTGPIADSLERLHVNSNRLEELPPEINSLWRLRVLQLTYNELKELPFDLSGLKGLERLHLSRNCLHKLPDSLGQLARLRVLQLACNTIEHLQPALFAGPLCHVLETLHVQSNALRELPPALCELRALREIVMDGNPLESPPVSFRGNAWTAPQVLEYCEERQRRRTLLIDLLQAAMSKNNHFALDDALLMPRCKGAIVDKHSYLRAGDDLVVNDLVDRFMNCAFYDHEISAFDTIERLSDLFELRRNAKLRIVLDDLLKLVEIGKEYGLISPVDFTSELRIGFGRGNETVRTYAVRLSALYREIAEDYEDSDAENEAADDDDEVNSLSSLESYGNENKSTDGEDSDDDDDDNLSEAERAPNLIEAVGLLRREHQFVFEHSRELVDLALTTYRGPYGQIAWMRAPVSFDSDGGRLEFPEYIEIVGSDEKTSALPSTKEVHADVVVFSQLFYTLEEAARREREETEIAKVVKCATRTFEAWCELPEGRERLSSVAVDRIGRVAEVLENLKNDYEDARMALDVAREHLQEINRRVDMFENGEPEYLHHIKSRRKGDKLIREAEAEVEECTGPLERLEKLLNRAKGRKKLRLKQVIIATREEVMVIVDERAKVLQTHSYRMRALTEDLRRPWDGDNGQDFEIWKLARKRAMADQGIENVADFLSDEDTEELPPNDLVQVMGDGFAYDAYIDMLDQLGDDSFPADMESDGAASDAKDINQENS</sequence>
<dbReference type="PROSITE" id="PS51450">
    <property type="entry name" value="LRR"/>
    <property type="match status" value="3"/>
</dbReference>
<dbReference type="Pfam" id="PF13855">
    <property type="entry name" value="LRR_8"/>
    <property type="match status" value="5"/>
</dbReference>
<dbReference type="GO" id="GO:0005737">
    <property type="term" value="C:cytoplasm"/>
    <property type="evidence" value="ECO:0007669"/>
    <property type="project" value="TreeGrafter"/>
</dbReference>
<feature type="compositionally biased region" description="Acidic residues" evidence="4">
    <location>
        <begin position="1104"/>
        <end position="1116"/>
    </location>
</feature>
<dbReference type="PANTHER" id="PTHR48051:SF1">
    <property type="entry name" value="RAS SUPPRESSOR PROTEIN 1"/>
    <property type="match status" value="1"/>
</dbReference>
<keyword evidence="3" id="KW-0175">Coiled coil</keyword>
<evidence type="ECO:0000313" key="6">
    <source>
        <dbReference type="Proteomes" id="UP000241890"/>
    </source>
</evidence>
<dbReference type="InterPro" id="IPR050216">
    <property type="entry name" value="LRR_domain-containing"/>
</dbReference>
<dbReference type="OrthoDB" id="676979at2759"/>